<dbReference type="SUPFAM" id="SSF52096">
    <property type="entry name" value="ClpP/crotonase"/>
    <property type="match status" value="1"/>
</dbReference>
<evidence type="ECO:0000256" key="1">
    <source>
        <dbReference type="ARBA" id="ARBA00005254"/>
    </source>
</evidence>
<comment type="similarity">
    <text evidence="1 3">Belongs to the enoyl-CoA hydratase/isomerase family.</text>
</comment>
<evidence type="ECO:0000313" key="4">
    <source>
        <dbReference type="EMBL" id="MSU09804.1"/>
    </source>
</evidence>
<dbReference type="InterPro" id="IPR018376">
    <property type="entry name" value="Enoyl-CoA_hyd/isom_CS"/>
</dbReference>
<dbReference type="PANTHER" id="PTHR11941:SF133">
    <property type="entry name" value="1,2-EPOXYPHENYLACETYL-COA ISOMERASE"/>
    <property type="match status" value="1"/>
</dbReference>
<evidence type="ECO:0008006" key="6">
    <source>
        <dbReference type="Google" id="ProtNLM"/>
    </source>
</evidence>
<dbReference type="Pfam" id="PF00378">
    <property type="entry name" value="ECH_1"/>
    <property type="match status" value="1"/>
</dbReference>
<dbReference type="GO" id="GO:0016829">
    <property type="term" value="F:lyase activity"/>
    <property type="evidence" value="ECO:0007669"/>
    <property type="project" value="UniProtKB-KW"/>
</dbReference>
<dbReference type="GO" id="GO:0006635">
    <property type="term" value="P:fatty acid beta-oxidation"/>
    <property type="evidence" value="ECO:0007669"/>
    <property type="project" value="TreeGrafter"/>
</dbReference>
<accession>A0A6I2UJP2</accession>
<dbReference type="InterPro" id="IPR001753">
    <property type="entry name" value="Enoyl-CoA_hydra/iso"/>
</dbReference>
<name>A0A6I2UJP2_9FIRM</name>
<dbReference type="Gene3D" id="1.10.12.10">
    <property type="entry name" value="Lyase 2-enoyl-coa Hydratase, Chain A, domain 2"/>
    <property type="match status" value="1"/>
</dbReference>
<reference evidence="4 5" key="1">
    <citation type="submission" date="2019-08" db="EMBL/GenBank/DDBJ databases">
        <title>In-depth cultivation of the pig gut microbiome towards novel bacterial diversity and tailored functional studies.</title>
        <authorList>
            <person name="Wylensek D."/>
            <person name="Hitch T.C.A."/>
            <person name="Clavel T."/>
        </authorList>
    </citation>
    <scope>NUCLEOTIDE SEQUENCE [LARGE SCALE GENOMIC DNA]</scope>
    <source>
        <strain evidence="4 5">WCA-693-APC-5D-A</strain>
    </source>
</reference>
<dbReference type="PROSITE" id="PS00166">
    <property type="entry name" value="ENOYL_COA_HYDRATASE"/>
    <property type="match status" value="1"/>
</dbReference>
<dbReference type="AlphaFoldDB" id="A0A6I2UJP2"/>
<dbReference type="Gene3D" id="3.90.226.10">
    <property type="entry name" value="2-enoyl-CoA Hydratase, Chain A, domain 1"/>
    <property type="match status" value="1"/>
</dbReference>
<evidence type="ECO:0000256" key="3">
    <source>
        <dbReference type="RuleBase" id="RU003707"/>
    </source>
</evidence>
<dbReference type="CDD" id="cd06558">
    <property type="entry name" value="crotonase-like"/>
    <property type="match status" value="1"/>
</dbReference>
<proteinExistence type="inferred from homology"/>
<sequence>MCVIIEEECFMDNCTDDKAVLYSETGNVATITMNRPQSLNSMSLELVDGVIAAIRRGENNPDVRVMILTGAGRAFSAGGDLPSLDTLNSLAERKAFISQVGGMVKAISAATKPIIAMVNGVAAGAGFNLAIACDLVYAAEGVKFIQSFVNVGLSPDCGGFFYLARCIGQARAKELMLTAKPLSAERAREWGLINDVLPAEQLEEKVRQVADLIASKAPLAVMKAKEGIGMYGASLEETLNFEAETSSVLLDTDDFREGVAAFKEKRQPVFQGR</sequence>
<keyword evidence="5" id="KW-1185">Reference proteome</keyword>
<dbReference type="PANTHER" id="PTHR11941">
    <property type="entry name" value="ENOYL-COA HYDRATASE-RELATED"/>
    <property type="match status" value="1"/>
</dbReference>
<organism evidence="4 5">
    <name type="scientific">Anaerovibrio slackiae</name>
    <dbReference type="NCBI Taxonomy" id="2652309"/>
    <lineage>
        <taxon>Bacteria</taxon>
        <taxon>Bacillati</taxon>
        <taxon>Bacillota</taxon>
        <taxon>Negativicutes</taxon>
        <taxon>Selenomonadales</taxon>
        <taxon>Selenomonadaceae</taxon>
        <taxon>Anaerovibrio</taxon>
    </lineage>
</organism>
<evidence type="ECO:0000313" key="5">
    <source>
        <dbReference type="Proteomes" id="UP000433181"/>
    </source>
</evidence>
<dbReference type="InterPro" id="IPR029045">
    <property type="entry name" value="ClpP/crotonase-like_dom_sf"/>
</dbReference>
<protein>
    <recommendedName>
        <fullName evidence="6">Enoyl-CoA hydratase</fullName>
    </recommendedName>
</protein>
<comment type="caution">
    <text evidence="4">The sequence shown here is derived from an EMBL/GenBank/DDBJ whole genome shotgun (WGS) entry which is preliminary data.</text>
</comment>
<gene>
    <name evidence="4" type="ORF">FYJ84_12565</name>
</gene>
<dbReference type="EMBL" id="VUNR01000034">
    <property type="protein sequence ID" value="MSU09804.1"/>
    <property type="molecule type" value="Genomic_DNA"/>
</dbReference>
<keyword evidence="2" id="KW-0456">Lyase</keyword>
<dbReference type="InterPro" id="IPR014748">
    <property type="entry name" value="Enoyl-CoA_hydra_C"/>
</dbReference>
<dbReference type="Proteomes" id="UP000433181">
    <property type="component" value="Unassembled WGS sequence"/>
</dbReference>
<evidence type="ECO:0000256" key="2">
    <source>
        <dbReference type="ARBA" id="ARBA00023239"/>
    </source>
</evidence>